<evidence type="ECO:0000313" key="1">
    <source>
        <dbReference type="EMBL" id="RQH05669.1"/>
    </source>
</evidence>
<dbReference type="AlphaFoldDB" id="A0A3N6MPL6"/>
<dbReference type="Proteomes" id="UP000272778">
    <property type="component" value="Unassembled WGS sequence"/>
</dbReference>
<dbReference type="EMBL" id="RQIS01000009">
    <property type="protein sequence ID" value="RQH05669.1"/>
    <property type="molecule type" value="Genomic_DNA"/>
</dbReference>
<organism evidence="1 2">
    <name type="scientific">Paraburkholderia dinghuensis</name>
    <dbReference type="NCBI Taxonomy" id="2305225"/>
    <lineage>
        <taxon>Bacteria</taxon>
        <taxon>Pseudomonadati</taxon>
        <taxon>Pseudomonadota</taxon>
        <taxon>Betaproteobacteria</taxon>
        <taxon>Burkholderiales</taxon>
        <taxon>Burkholderiaceae</taxon>
        <taxon>Paraburkholderia</taxon>
    </lineage>
</organism>
<keyword evidence="2" id="KW-1185">Reference proteome</keyword>
<protein>
    <submittedName>
        <fullName evidence="1">DUF2867 domain-containing protein</fullName>
    </submittedName>
</protein>
<proteinExistence type="predicted"/>
<sequence>MNSKPASLELPSGARLVAEPERLNYLHTACRRLTRNMTAFEAYCASTARPSVPLQVAFLVRDKISSLFGVQTIRGFKGARPRSAPAVGERLDFFTVEAVADDQLVLTSRDTHLAVMISIDMTSSPSDPAARWCHITASVETYNAFGKLYMLPVAPAHKLIVWKMLKSLDAAST</sequence>
<dbReference type="RefSeq" id="WP_124151596.1">
    <property type="nucleotide sequence ID" value="NZ_RQIS01000009.1"/>
</dbReference>
<name>A0A3N6MPL6_9BURK</name>
<accession>A0A3N6MPL6</accession>
<dbReference type="Pfam" id="PF11066">
    <property type="entry name" value="DUF2867"/>
    <property type="match status" value="1"/>
</dbReference>
<dbReference type="InterPro" id="IPR021295">
    <property type="entry name" value="DUF2867"/>
</dbReference>
<dbReference type="OrthoDB" id="7058586at2"/>
<gene>
    <name evidence="1" type="ORF">D1Y85_13620</name>
</gene>
<reference evidence="1 2" key="1">
    <citation type="submission" date="2018-11" db="EMBL/GenBank/DDBJ databases">
        <title>Paraburkholderia sp. DHOA04, isolated from soil.</title>
        <authorList>
            <person name="Gao Z.-H."/>
            <person name="Qiu L.-H."/>
            <person name="Fu J.-C."/>
        </authorList>
    </citation>
    <scope>NUCLEOTIDE SEQUENCE [LARGE SCALE GENOMIC DNA]</scope>
    <source>
        <strain evidence="1 2">DHOA04</strain>
    </source>
</reference>
<evidence type="ECO:0000313" key="2">
    <source>
        <dbReference type="Proteomes" id="UP000272778"/>
    </source>
</evidence>
<comment type="caution">
    <text evidence="1">The sequence shown here is derived from an EMBL/GenBank/DDBJ whole genome shotgun (WGS) entry which is preliminary data.</text>
</comment>